<evidence type="ECO:0000259" key="1">
    <source>
        <dbReference type="Pfam" id="PF00126"/>
    </source>
</evidence>
<protein>
    <recommendedName>
        <fullName evidence="1">HTH lysR-type domain-containing protein</fullName>
    </recommendedName>
</protein>
<proteinExistence type="predicted"/>
<dbReference type="GO" id="GO:0003700">
    <property type="term" value="F:DNA-binding transcription factor activity"/>
    <property type="evidence" value="ECO:0007669"/>
    <property type="project" value="InterPro"/>
</dbReference>
<evidence type="ECO:0000313" key="2">
    <source>
        <dbReference type="EMBL" id="SEC09977.1"/>
    </source>
</evidence>
<feature type="domain" description="HTH lysR-type" evidence="1">
    <location>
        <begin position="7"/>
        <end position="36"/>
    </location>
</feature>
<dbReference type="EMBL" id="FNTC01000002">
    <property type="protein sequence ID" value="SEC09977.1"/>
    <property type="molecule type" value="Genomic_DNA"/>
</dbReference>
<gene>
    <name evidence="2" type="ORF">SAMN04490187_3164</name>
</gene>
<dbReference type="SUPFAM" id="SSF46785">
    <property type="entry name" value="Winged helix' DNA-binding domain"/>
    <property type="match status" value="1"/>
</dbReference>
<dbReference type="Pfam" id="PF00126">
    <property type="entry name" value="HTH_1"/>
    <property type="match status" value="1"/>
</dbReference>
<reference evidence="3" key="1">
    <citation type="submission" date="2016-10" db="EMBL/GenBank/DDBJ databases">
        <authorList>
            <person name="Varghese N."/>
            <person name="Submissions S."/>
        </authorList>
    </citation>
    <scope>NUCLEOTIDE SEQUENCE [LARGE SCALE GENOMIC DNA]</scope>
    <source>
        <strain evidence="3">BS3660</strain>
    </source>
</reference>
<name>A0A1H4PR93_PSEJE</name>
<dbReference type="Gene3D" id="1.10.10.10">
    <property type="entry name" value="Winged helix-like DNA-binding domain superfamily/Winged helix DNA-binding domain"/>
    <property type="match status" value="1"/>
</dbReference>
<dbReference type="Proteomes" id="UP000198542">
    <property type="component" value="Unassembled WGS sequence"/>
</dbReference>
<dbReference type="AlphaFoldDB" id="A0A1H4PR93"/>
<accession>A0A1H4PR93</accession>
<evidence type="ECO:0000313" key="3">
    <source>
        <dbReference type="Proteomes" id="UP000198542"/>
    </source>
</evidence>
<dbReference type="InterPro" id="IPR000847">
    <property type="entry name" value="LysR_HTH_N"/>
</dbReference>
<keyword evidence="3" id="KW-1185">Reference proteome</keyword>
<sequence>MRQMPSLNMLRVFEEVARNRSFSQSALGLNVTQGAVKWLTQSIDSTCINSPDPG</sequence>
<dbReference type="InterPro" id="IPR036388">
    <property type="entry name" value="WH-like_DNA-bd_sf"/>
</dbReference>
<organism evidence="2 3">
    <name type="scientific">Pseudomonas jessenii</name>
    <dbReference type="NCBI Taxonomy" id="77298"/>
    <lineage>
        <taxon>Bacteria</taxon>
        <taxon>Pseudomonadati</taxon>
        <taxon>Pseudomonadota</taxon>
        <taxon>Gammaproteobacteria</taxon>
        <taxon>Pseudomonadales</taxon>
        <taxon>Pseudomonadaceae</taxon>
        <taxon>Pseudomonas</taxon>
    </lineage>
</organism>
<dbReference type="InterPro" id="IPR036390">
    <property type="entry name" value="WH_DNA-bd_sf"/>
</dbReference>